<feature type="transmembrane region" description="Helical" evidence="1">
    <location>
        <begin position="179"/>
        <end position="200"/>
    </location>
</feature>
<dbReference type="AlphaFoldDB" id="A0AAW0B0F3"/>
<keyword evidence="1" id="KW-0812">Transmembrane</keyword>
<name>A0AAW0B0F3_9AGAR</name>
<feature type="transmembrane region" description="Helical" evidence="1">
    <location>
        <begin position="276"/>
        <end position="296"/>
    </location>
</feature>
<feature type="transmembrane region" description="Helical" evidence="1">
    <location>
        <begin position="137"/>
        <end position="159"/>
    </location>
</feature>
<sequence length="405" mass="45863">MSQANSFDLSDYTLPTTFPDHDSCFGSANTSSICQIPSAAMIAFLNITDPGSYLDTYCLDPPADSCAFGYCPNPDVASPAVRFSAYFTALVSALLVLYSPEDVENSFFAQLLNVYSLIIAAMVAISKHNLTKLHSVISLTLASSPLSLYLLAYVIRSLFGKPTRLDKVFGKEKLWNRAIVLFMLPLWAAVLSFTAMPTSVWHFQQAACDSVIADNSIVSLFFLPFIVFFYVYPEIGGTFLGLFLLAWGTCIYRLRKTIWAKKNRRFPLGRLWRKTVQHYPFLQFCTVILFPHFIWIFNIEIGLRFLSNRESFEATYGQLLAIFVTIPPFISLCRLLPRVPKWFVDLTWVRYLTCRRRMSRRNDNGSLDDGIPLKGGSVMEARRYEFDTLQSTDTKYSSVSLGEST</sequence>
<feature type="transmembrane region" description="Helical" evidence="1">
    <location>
        <begin position="106"/>
        <end position="125"/>
    </location>
</feature>
<evidence type="ECO:0000313" key="2">
    <source>
        <dbReference type="EMBL" id="KAK7018589.1"/>
    </source>
</evidence>
<dbReference type="Proteomes" id="UP001362999">
    <property type="component" value="Unassembled WGS sequence"/>
</dbReference>
<reference evidence="2 3" key="1">
    <citation type="journal article" date="2024" name="J Genomics">
        <title>Draft genome sequencing and assembly of Favolaschia claudopus CIRM-BRFM 2984 isolated from oak limbs.</title>
        <authorList>
            <person name="Navarro D."/>
            <person name="Drula E."/>
            <person name="Chaduli D."/>
            <person name="Cazenave R."/>
            <person name="Ahrendt S."/>
            <person name="Wang J."/>
            <person name="Lipzen A."/>
            <person name="Daum C."/>
            <person name="Barry K."/>
            <person name="Grigoriev I.V."/>
            <person name="Favel A."/>
            <person name="Rosso M.N."/>
            <person name="Martin F."/>
        </authorList>
    </citation>
    <scope>NUCLEOTIDE SEQUENCE [LARGE SCALE GENOMIC DNA]</scope>
    <source>
        <strain evidence="2 3">CIRM-BRFM 2984</strain>
    </source>
</reference>
<feature type="transmembrane region" description="Helical" evidence="1">
    <location>
        <begin position="83"/>
        <end position="100"/>
    </location>
</feature>
<feature type="transmembrane region" description="Helical" evidence="1">
    <location>
        <begin position="316"/>
        <end position="336"/>
    </location>
</feature>
<protein>
    <submittedName>
        <fullName evidence="2">Uncharacterized protein</fullName>
    </submittedName>
</protein>
<dbReference type="EMBL" id="JAWWNJ010000046">
    <property type="protein sequence ID" value="KAK7018589.1"/>
    <property type="molecule type" value="Genomic_DNA"/>
</dbReference>
<evidence type="ECO:0000313" key="3">
    <source>
        <dbReference type="Proteomes" id="UP001362999"/>
    </source>
</evidence>
<accession>A0AAW0B0F3</accession>
<evidence type="ECO:0000256" key="1">
    <source>
        <dbReference type="SAM" id="Phobius"/>
    </source>
</evidence>
<keyword evidence="3" id="KW-1185">Reference proteome</keyword>
<gene>
    <name evidence="2" type="ORF">R3P38DRAFT_2983388</name>
</gene>
<keyword evidence="1" id="KW-1133">Transmembrane helix</keyword>
<proteinExistence type="predicted"/>
<organism evidence="2 3">
    <name type="scientific">Favolaschia claudopus</name>
    <dbReference type="NCBI Taxonomy" id="2862362"/>
    <lineage>
        <taxon>Eukaryota</taxon>
        <taxon>Fungi</taxon>
        <taxon>Dikarya</taxon>
        <taxon>Basidiomycota</taxon>
        <taxon>Agaricomycotina</taxon>
        <taxon>Agaricomycetes</taxon>
        <taxon>Agaricomycetidae</taxon>
        <taxon>Agaricales</taxon>
        <taxon>Marasmiineae</taxon>
        <taxon>Mycenaceae</taxon>
        <taxon>Favolaschia</taxon>
    </lineage>
</organism>
<keyword evidence="1" id="KW-0472">Membrane</keyword>
<comment type="caution">
    <text evidence="2">The sequence shown here is derived from an EMBL/GenBank/DDBJ whole genome shotgun (WGS) entry which is preliminary data.</text>
</comment>